<dbReference type="InterPro" id="IPR011009">
    <property type="entry name" value="Kinase-like_dom_sf"/>
</dbReference>
<accession>A0ABD3NEW8</accession>
<evidence type="ECO:0000313" key="4">
    <source>
        <dbReference type="EMBL" id="KAL3774484.1"/>
    </source>
</evidence>
<dbReference type="Proteomes" id="UP001530315">
    <property type="component" value="Unassembled WGS sequence"/>
</dbReference>
<reference evidence="4 5" key="1">
    <citation type="submission" date="2024-10" db="EMBL/GenBank/DDBJ databases">
        <title>Updated reference genomes for cyclostephanoid diatoms.</title>
        <authorList>
            <person name="Roberts W.R."/>
            <person name="Alverson A.J."/>
        </authorList>
    </citation>
    <scope>NUCLEOTIDE SEQUENCE [LARGE SCALE GENOMIC DNA]</scope>
    <source>
        <strain evidence="4 5">AJA276-08</strain>
    </source>
</reference>
<dbReference type="EMBL" id="JALLAZ020001465">
    <property type="protein sequence ID" value="KAL3774484.1"/>
    <property type="molecule type" value="Genomic_DNA"/>
</dbReference>
<sequence>MVSKAAIAYAEQRAAATEANAKRQVNVAPPVDLERISRIASSKISSMEAKTKLLSKDEVEYIPKFFLDELSLGKVLGKGGFGTVKEIRAMNCRANVGDVSRLVSSLPSSPKDLDVDGLKVQAKEDKEFIADHCLRESGDARYCIKALSPDIIKDQNLLTQGIIDMCIETMFLAVVSHPHIITLRGVGAEGMFKPDYFIILDRLYDTLESRIPKWKLQSKRARSFVNKMKNSSRSKISELMETKLIYAYDLAGAFEYMHKNNLIYRDLKPENVGFNIRDDIVLFDFGLAREIHDDVKVTDHTWKLTGETGSLRYMAPEVAENKPYGYSADMYSFAIMLWEMLMMEKPFAQYSQKMHSDLVVGKGGRPKIEDSLGPTLKGLLQSCWHQDLARRPTAEKASAILKREASKVAGGSELELNNFRRKSTFVNRNALRERKGLTASS</sequence>
<keyword evidence="2" id="KW-0479">Metal-binding</keyword>
<gene>
    <name evidence="4" type="ORF">ACHAW5_000682</name>
</gene>
<evidence type="ECO:0000313" key="5">
    <source>
        <dbReference type="Proteomes" id="UP001530315"/>
    </source>
</evidence>
<proteinExistence type="predicted"/>
<keyword evidence="2" id="KW-0460">Magnesium</keyword>
<feature type="domain" description="Protein kinase" evidence="3">
    <location>
        <begin position="70"/>
        <end position="401"/>
    </location>
</feature>
<dbReference type="InterPro" id="IPR000719">
    <property type="entry name" value="Prot_kinase_dom"/>
</dbReference>
<feature type="binding site" evidence="2">
    <location>
        <position position="271"/>
    </location>
    <ligand>
        <name>Mg(2+)</name>
        <dbReference type="ChEBI" id="CHEBI:18420"/>
    </ligand>
</feature>
<dbReference type="InterPro" id="IPR051681">
    <property type="entry name" value="Ser/Thr_Kinases-Pseudokinases"/>
</dbReference>
<dbReference type="SUPFAM" id="SSF56112">
    <property type="entry name" value="Protein kinase-like (PK-like)"/>
    <property type="match status" value="1"/>
</dbReference>
<evidence type="ECO:0000259" key="3">
    <source>
        <dbReference type="PROSITE" id="PS50011"/>
    </source>
</evidence>
<feature type="active site" description="Proton acceptor" evidence="1">
    <location>
        <position position="266"/>
    </location>
</feature>
<name>A0ABD3NEW8_9STRA</name>
<dbReference type="SMART" id="SM00220">
    <property type="entry name" value="S_TKc"/>
    <property type="match status" value="1"/>
</dbReference>
<dbReference type="AlphaFoldDB" id="A0ABD3NEW8"/>
<evidence type="ECO:0000256" key="2">
    <source>
        <dbReference type="PIRSR" id="PIRSR000615-3"/>
    </source>
</evidence>
<protein>
    <recommendedName>
        <fullName evidence="3">Protein kinase domain-containing protein</fullName>
    </recommendedName>
</protein>
<dbReference type="Gene3D" id="1.10.510.10">
    <property type="entry name" value="Transferase(Phosphotransferase) domain 1"/>
    <property type="match status" value="1"/>
</dbReference>
<dbReference type="Pfam" id="PF00069">
    <property type="entry name" value="Pkinase"/>
    <property type="match status" value="1"/>
</dbReference>
<feature type="binding site" evidence="2">
    <location>
        <position position="284"/>
    </location>
    <ligand>
        <name>Mg(2+)</name>
        <dbReference type="ChEBI" id="CHEBI:18420"/>
    </ligand>
</feature>
<organism evidence="4 5">
    <name type="scientific">Stephanodiscus triporus</name>
    <dbReference type="NCBI Taxonomy" id="2934178"/>
    <lineage>
        <taxon>Eukaryota</taxon>
        <taxon>Sar</taxon>
        <taxon>Stramenopiles</taxon>
        <taxon>Ochrophyta</taxon>
        <taxon>Bacillariophyta</taxon>
        <taxon>Coscinodiscophyceae</taxon>
        <taxon>Thalassiosirophycidae</taxon>
        <taxon>Stephanodiscales</taxon>
        <taxon>Stephanodiscaceae</taxon>
        <taxon>Stephanodiscus</taxon>
    </lineage>
</organism>
<evidence type="ECO:0000256" key="1">
    <source>
        <dbReference type="PIRSR" id="PIRSR000615-1"/>
    </source>
</evidence>
<keyword evidence="5" id="KW-1185">Reference proteome</keyword>
<dbReference type="PANTHER" id="PTHR44329">
    <property type="entry name" value="SERINE/THREONINE-PROTEIN KINASE TNNI3K-RELATED"/>
    <property type="match status" value="1"/>
</dbReference>
<dbReference type="PIRSF" id="PIRSF000615">
    <property type="entry name" value="TyrPK_CSF1-R"/>
    <property type="match status" value="1"/>
</dbReference>
<comment type="caution">
    <text evidence="4">The sequence shown here is derived from an EMBL/GenBank/DDBJ whole genome shotgun (WGS) entry which is preliminary data.</text>
</comment>
<dbReference type="PROSITE" id="PS50011">
    <property type="entry name" value="PROTEIN_KINASE_DOM"/>
    <property type="match status" value="1"/>
</dbReference>